<dbReference type="InterPro" id="IPR011010">
    <property type="entry name" value="DNA_brk_join_enz"/>
</dbReference>
<dbReference type="SUPFAM" id="SSF56349">
    <property type="entry name" value="DNA breaking-rejoining enzymes"/>
    <property type="match status" value="1"/>
</dbReference>
<dbReference type="OrthoDB" id="5980879at2759"/>
<dbReference type="GO" id="GO:0003677">
    <property type="term" value="F:DNA binding"/>
    <property type="evidence" value="ECO:0007669"/>
    <property type="project" value="InterPro"/>
</dbReference>
<dbReference type="Gene3D" id="1.10.443.10">
    <property type="entry name" value="Intergrase catalytic core"/>
    <property type="match status" value="1"/>
</dbReference>
<name>A0A7D9IJ53_PARCT</name>
<dbReference type="PANTHER" id="PTHR34605:SF3">
    <property type="entry name" value="P CELL-TYPE AGGLUTINATION PROTEIN MAP4-LIKE-RELATED"/>
    <property type="match status" value="1"/>
</dbReference>
<dbReference type="GO" id="GO:0006310">
    <property type="term" value="P:DNA recombination"/>
    <property type="evidence" value="ECO:0007669"/>
    <property type="project" value="InterPro"/>
</dbReference>
<keyword evidence="2" id="KW-1185">Reference proteome</keyword>
<evidence type="ECO:0000313" key="2">
    <source>
        <dbReference type="Proteomes" id="UP001152795"/>
    </source>
</evidence>
<reference evidence="1" key="1">
    <citation type="submission" date="2020-04" db="EMBL/GenBank/DDBJ databases">
        <authorList>
            <person name="Alioto T."/>
            <person name="Alioto T."/>
            <person name="Gomez Garrido J."/>
        </authorList>
    </citation>
    <scope>NUCLEOTIDE SEQUENCE</scope>
    <source>
        <strain evidence="1">A484AB</strain>
    </source>
</reference>
<proteinExistence type="predicted"/>
<organism evidence="1 2">
    <name type="scientific">Paramuricea clavata</name>
    <name type="common">Red gorgonian</name>
    <name type="synonym">Violescent sea-whip</name>
    <dbReference type="NCBI Taxonomy" id="317549"/>
    <lineage>
        <taxon>Eukaryota</taxon>
        <taxon>Metazoa</taxon>
        <taxon>Cnidaria</taxon>
        <taxon>Anthozoa</taxon>
        <taxon>Octocorallia</taxon>
        <taxon>Malacalcyonacea</taxon>
        <taxon>Plexauridae</taxon>
        <taxon>Paramuricea</taxon>
    </lineage>
</organism>
<gene>
    <name evidence="1" type="ORF">PACLA_8A034992</name>
</gene>
<evidence type="ECO:0000313" key="1">
    <source>
        <dbReference type="EMBL" id="CAB4010810.1"/>
    </source>
</evidence>
<dbReference type="AlphaFoldDB" id="A0A7D9IJ53"/>
<accession>A0A7D9IJ53</accession>
<dbReference type="GO" id="GO:0015074">
    <property type="term" value="P:DNA integration"/>
    <property type="evidence" value="ECO:0007669"/>
    <property type="project" value="InterPro"/>
</dbReference>
<dbReference type="InterPro" id="IPR013762">
    <property type="entry name" value="Integrase-like_cat_sf"/>
</dbReference>
<dbReference type="PANTHER" id="PTHR34605">
    <property type="entry name" value="PHAGE_INTEGRASE DOMAIN-CONTAINING PROTEIN"/>
    <property type="match status" value="1"/>
</dbReference>
<comment type="caution">
    <text evidence="1">The sequence shown here is derived from an EMBL/GenBank/DDBJ whole genome shotgun (WGS) entry which is preliminary data.</text>
</comment>
<protein>
    <submittedName>
        <fullName evidence="1">Retrovirus-related Pol poly from transposon 412</fullName>
    </submittedName>
</protein>
<dbReference type="InterPro" id="IPR052925">
    <property type="entry name" value="Phage_Integrase-like_Recomb"/>
</dbReference>
<sequence length="311" mass="34001">MDPKISIPQGAQNGVQPFAANSTEMGHASTTRVATTMSATDAQVLTQDINAVKDPQAIATTPQRVVTNPANQSISKIILSLPTSISVDNLEVALTGHPDTHFTSQKCNNLWYGARIGFQGQRIPRCSPFAHAPRSSTKFTKNATTAAGLACHKAFPWRPIRVRLPITIHHLQLFHLMLAIPSTQNYESLMIWAAMTLAFFGFLRLGELTCNTKFNPEVHLMLENLYFAPGVGQGNPEFMTVEIKVSKTDPFRLGQTITVGASNSPLCPVLAMKKYRLVRKTTGGPLFVHVSGKPLTKQTLTAETRILLNQA</sequence>
<dbReference type="EMBL" id="CACRXK020006913">
    <property type="protein sequence ID" value="CAB4010810.1"/>
    <property type="molecule type" value="Genomic_DNA"/>
</dbReference>
<dbReference type="Proteomes" id="UP001152795">
    <property type="component" value="Unassembled WGS sequence"/>
</dbReference>